<dbReference type="AlphaFoldDB" id="A0A8T8I0R7"/>
<name>A0A8T8I0R7_9PSEU</name>
<protein>
    <submittedName>
        <fullName evidence="1">Uncharacterized protein</fullName>
    </submittedName>
</protein>
<reference evidence="1" key="1">
    <citation type="submission" date="2021-04" db="EMBL/GenBank/DDBJ databases">
        <title>Saccharothrix algeriensis WGS.</title>
        <authorList>
            <person name="Stuskova K."/>
            <person name="Hakalova E."/>
            <person name="Tebbal A.B."/>
            <person name="Eichmeier A."/>
        </authorList>
    </citation>
    <scope>NUCLEOTIDE SEQUENCE</scope>
    <source>
        <strain evidence="1">NRRL B-24137</strain>
    </source>
</reference>
<dbReference type="EMBL" id="CP072788">
    <property type="protein sequence ID" value="QTR04259.1"/>
    <property type="molecule type" value="Genomic_DNA"/>
</dbReference>
<organism evidence="1 2">
    <name type="scientific">Saccharothrix algeriensis</name>
    <dbReference type="NCBI Taxonomy" id="173560"/>
    <lineage>
        <taxon>Bacteria</taxon>
        <taxon>Bacillati</taxon>
        <taxon>Actinomycetota</taxon>
        <taxon>Actinomycetes</taxon>
        <taxon>Pseudonocardiales</taxon>
        <taxon>Pseudonocardiaceae</taxon>
        <taxon>Saccharothrix</taxon>
    </lineage>
</organism>
<proteinExistence type="predicted"/>
<accession>A0A8T8I0R7</accession>
<sequence length="72" mass="8088">YRRAFRYPVGAYVLSVQFTEPQLPVRCFGLSQLGAEGVLTQEEDLDLPPGRMVHLTARDVQPGVLGIGWEWT</sequence>
<dbReference type="Proteomes" id="UP000671828">
    <property type="component" value="Chromosome"/>
</dbReference>
<gene>
    <name evidence="1" type="ORF">J7S33_04760</name>
</gene>
<feature type="non-terminal residue" evidence="1">
    <location>
        <position position="1"/>
    </location>
</feature>
<evidence type="ECO:0000313" key="1">
    <source>
        <dbReference type="EMBL" id="QTR04259.1"/>
    </source>
</evidence>
<evidence type="ECO:0000313" key="2">
    <source>
        <dbReference type="Proteomes" id="UP000671828"/>
    </source>
</evidence>